<proteinExistence type="inferred from homology"/>
<dbReference type="Gene3D" id="3.40.640.10">
    <property type="entry name" value="Type I PLP-dependent aspartate aminotransferase-like (Major domain)"/>
    <property type="match status" value="1"/>
</dbReference>
<accession>A0A0B3VJA6</accession>
<feature type="coiled-coil region" evidence="7">
    <location>
        <begin position="379"/>
        <end position="406"/>
    </location>
</feature>
<comment type="cofactor">
    <cofactor evidence="1 6">
        <name>pyridoxal 5'-phosphate</name>
        <dbReference type="ChEBI" id="CHEBI:597326"/>
    </cofactor>
</comment>
<evidence type="ECO:0000313" key="10">
    <source>
        <dbReference type="Proteomes" id="UP000031189"/>
    </source>
</evidence>
<sequence length="406" mass="45499">MKFSKRLSSMQQSPIRKLAPFATAAKAEGVKVYHLNIGQPDIITPVGFFDAVKNFDKKVLEYAGSQGMPELIEAIRKYYTTYNMDFASEDIIITNGGSEALLFAFMAACDPGDNILVPEPFYTNYNGFSQCLNVEVKSVTTVAENGFHLPSKEEIIAKIDDKTSAILVVNPGNPTGCVYTKEEVQMIAEIAKEKDLWIIADEVYREFVYEGLEYTSFGNMKEVEDRVVIIDSVSKRYSACGARIGSIACKNKQFMAEIMKVCQGRLCVATIEQLGAAALYATPKSYFEEVNAEYKRRRDTLYTELMKADGVICEKPMGAFYIVAKLPVENAEDFVAWMLKEFRRDNETVMCTPAEGFYSTPGLGKNEVRLAYVLKEEDLRRSGQLLKEALEEYAQLEKEKSALAKA</sequence>
<keyword evidence="4 6" id="KW-0808">Transferase</keyword>
<evidence type="ECO:0000256" key="7">
    <source>
        <dbReference type="SAM" id="Coils"/>
    </source>
</evidence>
<dbReference type="PANTHER" id="PTHR46383">
    <property type="entry name" value="ASPARTATE AMINOTRANSFERASE"/>
    <property type="match status" value="1"/>
</dbReference>
<keyword evidence="7" id="KW-0175">Coiled coil</keyword>
<dbReference type="RefSeq" id="WP_039680052.1">
    <property type="nucleotide sequence ID" value="NZ_JWHR01000103.1"/>
</dbReference>
<protein>
    <recommendedName>
        <fullName evidence="6">Aminotransferase</fullName>
        <ecNumber evidence="6">2.6.1.-</ecNumber>
    </recommendedName>
</protein>
<evidence type="ECO:0000256" key="4">
    <source>
        <dbReference type="ARBA" id="ARBA00022679"/>
    </source>
</evidence>
<dbReference type="Pfam" id="PF00155">
    <property type="entry name" value="Aminotran_1_2"/>
    <property type="match status" value="1"/>
</dbReference>
<dbReference type="GO" id="GO:0006520">
    <property type="term" value="P:amino acid metabolic process"/>
    <property type="evidence" value="ECO:0007669"/>
    <property type="project" value="InterPro"/>
</dbReference>
<dbReference type="EMBL" id="JWHR01000103">
    <property type="protein sequence ID" value="KHS56856.1"/>
    <property type="molecule type" value="Genomic_DNA"/>
</dbReference>
<dbReference type="GO" id="GO:0030170">
    <property type="term" value="F:pyridoxal phosphate binding"/>
    <property type="evidence" value="ECO:0007669"/>
    <property type="project" value="InterPro"/>
</dbReference>
<organism evidence="9 10">
    <name type="scientific">Terrisporobacter othiniensis</name>
    <dbReference type="NCBI Taxonomy" id="1577792"/>
    <lineage>
        <taxon>Bacteria</taxon>
        <taxon>Bacillati</taxon>
        <taxon>Bacillota</taxon>
        <taxon>Clostridia</taxon>
        <taxon>Peptostreptococcales</taxon>
        <taxon>Peptostreptococcaceae</taxon>
        <taxon>Terrisporobacter</taxon>
    </lineage>
</organism>
<keyword evidence="3 6" id="KW-0032">Aminotransferase</keyword>
<dbReference type="SUPFAM" id="SSF53383">
    <property type="entry name" value="PLP-dependent transferases"/>
    <property type="match status" value="1"/>
</dbReference>
<dbReference type="STRING" id="1577792.QX51_11455"/>
<dbReference type="InterPro" id="IPR050596">
    <property type="entry name" value="AspAT/PAT-like"/>
</dbReference>
<dbReference type="Proteomes" id="UP000031189">
    <property type="component" value="Unassembled WGS sequence"/>
</dbReference>
<evidence type="ECO:0000259" key="8">
    <source>
        <dbReference type="Pfam" id="PF00155"/>
    </source>
</evidence>
<dbReference type="InterPro" id="IPR015421">
    <property type="entry name" value="PyrdxlP-dep_Trfase_major"/>
</dbReference>
<dbReference type="PROSITE" id="PS00105">
    <property type="entry name" value="AA_TRANSFER_CLASS_1"/>
    <property type="match status" value="1"/>
</dbReference>
<dbReference type="Gene3D" id="3.90.1150.10">
    <property type="entry name" value="Aspartate Aminotransferase, domain 1"/>
    <property type="match status" value="1"/>
</dbReference>
<name>A0A0B3VJA6_9FIRM</name>
<dbReference type="InterPro" id="IPR015424">
    <property type="entry name" value="PyrdxlP-dep_Trfase"/>
</dbReference>
<dbReference type="InterPro" id="IPR004839">
    <property type="entry name" value="Aminotransferase_I/II_large"/>
</dbReference>
<dbReference type="NCBIfam" id="NF005744">
    <property type="entry name" value="PRK07568.1"/>
    <property type="match status" value="1"/>
</dbReference>
<dbReference type="InterPro" id="IPR015422">
    <property type="entry name" value="PyrdxlP-dep_Trfase_small"/>
</dbReference>
<keyword evidence="5" id="KW-0663">Pyridoxal phosphate</keyword>
<evidence type="ECO:0000256" key="2">
    <source>
        <dbReference type="ARBA" id="ARBA00007441"/>
    </source>
</evidence>
<dbReference type="AlphaFoldDB" id="A0A0B3VJA6"/>
<feature type="domain" description="Aminotransferase class I/classII large" evidence="8">
    <location>
        <begin position="57"/>
        <end position="380"/>
    </location>
</feature>
<dbReference type="InterPro" id="IPR004838">
    <property type="entry name" value="NHTrfase_class1_PyrdxlP-BS"/>
</dbReference>
<evidence type="ECO:0000256" key="1">
    <source>
        <dbReference type="ARBA" id="ARBA00001933"/>
    </source>
</evidence>
<evidence type="ECO:0000256" key="6">
    <source>
        <dbReference type="RuleBase" id="RU000481"/>
    </source>
</evidence>
<dbReference type="EC" id="2.6.1.-" evidence="6"/>
<keyword evidence="10" id="KW-1185">Reference proteome</keyword>
<dbReference type="OrthoDB" id="9802328at2"/>
<comment type="caution">
    <text evidence="9">The sequence shown here is derived from an EMBL/GenBank/DDBJ whole genome shotgun (WGS) entry which is preliminary data.</text>
</comment>
<evidence type="ECO:0000256" key="5">
    <source>
        <dbReference type="ARBA" id="ARBA00022898"/>
    </source>
</evidence>
<reference evidence="9 10" key="1">
    <citation type="submission" date="2014-12" db="EMBL/GenBank/DDBJ databases">
        <title>Draft genome sequence of Terrisporobacter sp. 08-306576, isolated from the blood culture of a bacteremia patient.</title>
        <authorList>
            <person name="Lund L.C."/>
            <person name="Sydenham T.V."/>
            <person name="Hogh S.V."/>
            <person name="Skov M.N."/>
            <person name="Kemp M."/>
            <person name="Justesen U.S."/>
        </authorList>
    </citation>
    <scope>NUCLEOTIDE SEQUENCE [LARGE SCALE GENOMIC DNA]</scope>
    <source>
        <strain evidence="9 10">08-306576</strain>
    </source>
</reference>
<dbReference type="GO" id="GO:0008483">
    <property type="term" value="F:transaminase activity"/>
    <property type="evidence" value="ECO:0007669"/>
    <property type="project" value="UniProtKB-KW"/>
</dbReference>
<evidence type="ECO:0000256" key="3">
    <source>
        <dbReference type="ARBA" id="ARBA00022576"/>
    </source>
</evidence>
<evidence type="ECO:0000313" key="9">
    <source>
        <dbReference type="EMBL" id="KHS56856.1"/>
    </source>
</evidence>
<gene>
    <name evidence="9" type="ORF">QX51_11455</name>
</gene>
<comment type="similarity">
    <text evidence="2 6">Belongs to the class-I pyridoxal-phosphate-dependent aminotransferase family.</text>
</comment>
<dbReference type="CDD" id="cd00609">
    <property type="entry name" value="AAT_like"/>
    <property type="match status" value="1"/>
</dbReference>